<feature type="compositionally biased region" description="Basic and acidic residues" evidence="5">
    <location>
        <begin position="901"/>
        <end position="919"/>
    </location>
</feature>
<evidence type="ECO:0000313" key="7">
    <source>
        <dbReference type="EMBL" id="PFH35673.1"/>
    </source>
</evidence>
<sequence length="1900" mass="201998">MAESGRCAPVSLLSRGDWRRLLLLFAHLSNCFPPSSFKVSTGLSRARGGARDRSRFALLPSFPSTLSATARSRRRRERRCAPPCPHSPFCLFSSLPLSHSSVSHRCYPSTSSALLSPSCASARSPHAPRPAAGDLQTLFNSPCPSALRPFDCQFPSSSSFPEAAAVPRFAALSPFSSSSLSASPRCVSYAGATPPSSSSSALSPPHPFPFSSLSHPSAGVARCSSRAALLRFAAQSSLRLASLRSSVSWGPSISSSLCGLSSSRVAPLCRSWLSPRPATSLPPQRDARDSQPDVDRDFSRSLSASACRLAWRTAPSSRSSAASSRPFSSSPAAPLPPAASLSESPVVARCSPSTAPASSSFPCVSSFFAVPSQAALAFLQGVPPLRGGRRGGQEGRSAADSRREENGCECGDAGAGEWQQARGAATVSETATGSGERSHCRPSAAGGAAESEPGRRLSSAEATGRRKKEVRDDARANQREAATKSCAEEARGVVKTHPRRHAGGGRDEAASRGQKGRQQIEGDAPASAKNRKATKKKSPGAASGEEAAGASPSAGAAKMKKENREDAAASDLRQRKAEALWRRILATADPVQRSELLQAFPPPAVLTSAAQKRNMLLQVSPQSPASRASSSAVSKSAILRIPATTFRALSLTASQHLHASTEALSHLANTFAVCGPRSLRREGERGEDASRSDATERDEERKEEETEEANLLAFVKRGLLAEAHDLSVRLSSSLLHARWLDGAEGDLEDFDLLKREGKLVHYSYNPWTASRESYFLLFLVDTATEDLRKRARDLHGDRFDYSQLRALGLSPFTSPLAHGGGAAPPSLGPLPFPALAQRAEETQSTEAAEQGEALHSLICRGCSHAFAVEATRLVNPHSPLSCPRCGATSTASRAASLGGRETGRPGAHGDARDRRRGLQVEETPSGTETAGPVETVGSERPAGEGEAGETRGLSEGEAKRERGRKQRQDGERLWKSFVGWRKDVHRATLDGFEGGSAGPPALLLDRIWLGRRLRSHASGSATTTAVSLSPLFASAELLISLSDPRVPHGKVGLFKRQAFPRAAARDAERNCNAERSCDASSASLELLEAERRGEARTGESGDAEEASFLPLLEAPRCWVVPLAGVVPSLTEESMRVLTGLPQALEEAREEQRRLRADARKDAGDKTGGAERSSARRRVQSLLDASQPGNYALRLGCQPFLSSLASLEPAALGGAPPHASPVLTLPEAASGAAKGAPGAHTGAAEEPGGDAGEPVSGASAEGGRSASTSRGRASPPLQGDLPSSIFPFLTESQRSVVRSVLKSSSPIILVQGKCRRLKILVPARGWLLEGSAASTAQGDPTGDAVQAPILEKIRFFYLRDLCGFEVSGRFSVFPGPPGTGKTLVAACILSLWATGLDGEAASPIFAGAGTHAAVDALRTKLSRLGIRSNAVGTLEKKGAYAPASHDMFPIFPPETPRQENHCDRPAYRQRVPVFTDTVYQGRNLRSISPRRILIDEASQITEFRSLIALAHTKCTKLVLVGDPAQISGQSVVAGPVAVRSAFESFLTQSTLPHFFLLDVQFRMPDSMCELISSLFYGGLLKSHSSVLARATELAPSIPWPRRLAQSGVAAAPSSPSAGSAADAGEAASHAEAPLLVLDTAPDRVLAAGTGGFSFASLLEQLSCERQWDLRDIIARDECDVLQLLKADQRGSAWREQRNVPNAPAATRQEESASCSPPSLRNEGSVWLSYYNAAEALLTVRCALLLLRDGVRPGSIGIISPYLGQLALLERMLGKKAHRRVSRQEKSLEGHRLVRGPAPEDKILLSTVDSFQGGEKDYIIFTCVRCNREGVVGFLADWRRLNVAFSRARRGLIVIGNSVTLRQEPTFNALFNFARKLQAVVSVNDPSLREITEGVWPPPSCL</sequence>
<keyword evidence="2" id="KW-0378">Hydrolase</keyword>
<comment type="caution">
    <text evidence="7">The sequence shown here is derived from an EMBL/GenBank/DDBJ whole genome shotgun (WGS) entry which is preliminary data.</text>
</comment>
<dbReference type="EMBL" id="NWUJ01000004">
    <property type="protein sequence ID" value="PFH35673.1"/>
    <property type="molecule type" value="Genomic_DNA"/>
</dbReference>
<dbReference type="RefSeq" id="XP_029219682.1">
    <property type="nucleotide sequence ID" value="XM_029363759.1"/>
</dbReference>
<dbReference type="Proteomes" id="UP000224006">
    <property type="component" value="Chromosome IV"/>
</dbReference>
<feature type="compositionally biased region" description="Basic residues" evidence="5">
    <location>
        <begin position="494"/>
        <end position="503"/>
    </location>
</feature>
<dbReference type="InterPro" id="IPR041679">
    <property type="entry name" value="DNA2/NAM7-like_C"/>
</dbReference>
<feature type="region of interest" description="Disordered" evidence="5">
    <location>
        <begin position="1146"/>
        <end position="1178"/>
    </location>
</feature>
<feature type="compositionally biased region" description="Basic residues" evidence="5">
    <location>
        <begin position="529"/>
        <end position="538"/>
    </location>
</feature>
<dbReference type="GO" id="GO:0043139">
    <property type="term" value="F:5'-3' DNA helicase activity"/>
    <property type="evidence" value="ECO:0007669"/>
    <property type="project" value="TreeGrafter"/>
</dbReference>
<feature type="compositionally biased region" description="Basic and acidic residues" evidence="5">
    <location>
        <begin position="285"/>
        <end position="297"/>
    </location>
</feature>
<feature type="region of interest" description="Disordered" evidence="5">
    <location>
        <begin position="382"/>
        <end position="571"/>
    </location>
</feature>
<dbReference type="KEGG" id="bbes:BESB_053240"/>
<feature type="region of interest" description="Disordered" evidence="5">
    <location>
        <begin position="1228"/>
        <end position="1278"/>
    </location>
</feature>
<dbReference type="GO" id="GO:0016787">
    <property type="term" value="F:hydrolase activity"/>
    <property type="evidence" value="ECO:0007669"/>
    <property type="project" value="UniProtKB-KW"/>
</dbReference>
<dbReference type="SUPFAM" id="SSF52540">
    <property type="entry name" value="P-loop containing nucleoside triphosphate hydrolases"/>
    <property type="match status" value="1"/>
</dbReference>
<feature type="region of interest" description="Disordered" evidence="5">
    <location>
        <begin position="1691"/>
        <end position="1718"/>
    </location>
</feature>
<feature type="compositionally biased region" description="Basic and acidic residues" evidence="5">
    <location>
        <begin position="679"/>
        <end position="704"/>
    </location>
</feature>
<proteinExistence type="predicted"/>
<feature type="region of interest" description="Disordered" evidence="5">
    <location>
        <begin position="318"/>
        <end position="340"/>
    </location>
</feature>
<dbReference type="GO" id="GO:0005524">
    <property type="term" value="F:ATP binding"/>
    <property type="evidence" value="ECO:0007669"/>
    <property type="project" value="UniProtKB-KW"/>
</dbReference>
<feature type="compositionally biased region" description="Low complexity" evidence="5">
    <location>
        <begin position="539"/>
        <end position="557"/>
    </location>
</feature>
<feature type="compositionally biased region" description="Basic and acidic residues" evidence="5">
    <location>
        <begin position="391"/>
        <end position="406"/>
    </location>
</feature>
<dbReference type="VEuPathDB" id="ToxoDB:BESB_053240"/>
<dbReference type="CDD" id="cd17934">
    <property type="entry name" value="DEXXQc_Upf1-like"/>
    <property type="match status" value="1"/>
</dbReference>
<dbReference type="Gene3D" id="3.40.50.300">
    <property type="entry name" value="P-loop containing nucleotide triphosphate hydrolases"/>
    <property type="match status" value="2"/>
</dbReference>
<evidence type="ECO:0000256" key="3">
    <source>
        <dbReference type="ARBA" id="ARBA00022806"/>
    </source>
</evidence>
<feature type="compositionally biased region" description="Basic and acidic residues" evidence="5">
    <location>
        <begin position="948"/>
        <end position="969"/>
    </location>
</feature>
<keyword evidence="4" id="KW-0067">ATP-binding</keyword>
<feature type="region of interest" description="Disordered" evidence="5">
    <location>
        <begin position="276"/>
        <end position="297"/>
    </location>
</feature>
<dbReference type="GeneID" id="40310253"/>
<evidence type="ECO:0000256" key="5">
    <source>
        <dbReference type="SAM" id="MobiDB-lite"/>
    </source>
</evidence>
<name>A0A2A9MJ44_BESBE</name>
<feature type="compositionally biased region" description="Basic and acidic residues" evidence="5">
    <location>
        <begin position="559"/>
        <end position="571"/>
    </location>
</feature>
<feature type="region of interest" description="Disordered" evidence="5">
    <location>
        <begin position="679"/>
        <end position="707"/>
    </location>
</feature>
<feature type="compositionally biased region" description="Basic and acidic residues" evidence="5">
    <location>
        <begin position="469"/>
        <end position="492"/>
    </location>
</feature>
<protein>
    <recommendedName>
        <fullName evidence="6">DNA2/NAM7 helicase-like C-terminal domain-containing protein</fullName>
    </recommendedName>
</protein>
<evidence type="ECO:0000256" key="2">
    <source>
        <dbReference type="ARBA" id="ARBA00022801"/>
    </source>
</evidence>
<evidence type="ECO:0000259" key="6">
    <source>
        <dbReference type="Pfam" id="PF13087"/>
    </source>
</evidence>
<evidence type="ECO:0000313" key="8">
    <source>
        <dbReference type="Proteomes" id="UP000224006"/>
    </source>
</evidence>
<feature type="domain" description="DNA2/NAM7 helicase-like C-terminal" evidence="6">
    <location>
        <begin position="1726"/>
        <end position="1856"/>
    </location>
</feature>
<organism evidence="7 8">
    <name type="scientific">Besnoitia besnoiti</name>
    <name type="common">Apicomplexan protozoan</name>
    <dbReference type="NCBI Taxonomy" id="94643"/>
    <lineage>
        <taxon>Eukaryota</taxon>
        <taxon>Sar</taxon>
        <taxon>Alveolata</taxon>
        <taxon>Apicomplexa</taxon>
        <taxon>Conoidasida</taxon>
        <taxon>Coccidia</taxon>
        <taxon>Eucoccidiorida</taxon>
        <taxon>Eimeriorina</taxon>
        <taxon>Sarcocystidae</taxon>
        <taxon>Besnoitia</taxon>
    </lineage>
</organism>
<feature type="compositionally biased region" description="Low complexity" evidence="5">
    <location>
        <begin position="441"/>
        <end position="451"/>
    </location>
</feature>
<evidence type="ECO:0000256" key="1">
    <source>
        <dbReference type="ARBA" id="ARBA00022741"/>
    </source>
</evidence>
<dbReference type="Pfam" id="PF13604">
    <property type="entry name" value="AAA_30"/>
    <property type="match status" value="1"/>
</dbReference>
<accession>A0A2A9MJ44</accession>
<dbReference type="CDD" id="cd18808">
    <property type="entry name" value="SF1_C_Upf1"/>
    <property type="match status" value="1"/>
</dbReference>
<feature type="compositionally biased region" description="Basic and acidic residues" evidence="5">
    <location>
        <begin position="1146"/>
        <end position="1168"/>
    </location>
</feature>
<dbReference type="STRING" id="94643.A0A2A9MJ44"/>
<dbReference type="PANTHER" id="PTHR43788:SF8">
    <property type="entry name" value="DNA-BINDING PROTEIN SMUBP-2"/>
    <property type="match status" value="1"/>
</dbReference>
<dbReference type="Pfam" id="PF13087">
    <property type="entry name" value="AAA_12"/>
    <property type="match status" value="1"/>
</dbReference>
<gene>
    <name evidence="7" type="ORF">BESB_053240</name>
</gene>
<dbReference type="InterPro" id="IPR050534">
    <property type="entry name" value="Coronavir_polyprotein_1ab"/>
</dbReference>
<feature type="region of interest" description="Disordered" evidence="5">
    <location>
        <begin position="893"/>
        <end position="969"/>
    </location>
</feature>
<keyword evidence="3" id="KW-0347">Helicase</keyword>
<dbReference type="InterPro" id="IPR047187">
    <property type="entry name" value="SF1_C_Upf1"/>
</dbReference>
<dbReference type="PANTHER" id="PTHR43788">
    <property type="entry name" value="DNA2/NAM7 HELICASE FAMILY MEMBER"/>
    <property type="match status" value="1"/>
</dbReference>
<dbReference type="OrthoDB" id="2285229at2759"/>
<dbReference type="InterPro" id="IPR027417">
    <property type="entry name" value="P-loop_NTPase"/>
</dbReference>
<keyword evidence="8" id="KW-1185">Reference proteome</keyword>
<feature type="compositionally biased region" description="Low complexity" evidence="5">
    <location>
        <begin position="1228"/>
        <end position="1273"/>
    </location>
</feature>
<reference evidence="7 8" key="1">
    <citation type="submission" date="2017-09" db="EMBL/GenBank/DDBJ databases">
        <title>Genome sequencing of Besnoitia besnoiti strain Bb-Ger1.</title>
        <authorList>
            <person name="Schares G."/>
            <person name="Venepally P."/>
            <person name="Lorenzi H.A."/>
        </authorList>
    </citation>
    <scope>NUCLEOTIDE SEQUENCE [LARGE SCALE GENOMIC DNA]</scope>
    <source>
        <strain evidence="7 8">Bb-Ger1</strain>
    </source>
</reference>
<keyword evidence="1" id="KW-0547">Nucleotide-binding</keyword>
<evidence type="ECO:0000256" key="4">
    <source>
        <dbReference type="ARBA" id="ARBA00022840"/>
    </source>
</evidence>